<keyword evidence="2" id="KW-1185">Reference proteome</keyword>
<gene>
    <name evidence="1" type="ORF">F4820DRAFT_468786</name>
</gene>
<evidence type="ECO:0000313" key="1">
    <source>
        <dbReference type="EMBL" id="KAI4866589.1"/>
    </source>
</evidence>
<proteinExistence type="predicted"/>
<protein>
    <submittedName>
        <fullName evidence="1">Uncharacterized protein</fullName>
    </submittedName>
</protein>
<comment type="caution">
    <text evidence="1">The sequence shown here is derived from an EMBL/GenBank/DDBJ whole genome shotgun (WGS) entry which is preliminary data.</text>
</comment>
<evidence type="ECO:0000313" key="2">
    <source>
        <dbReference type="Proteomes" id="UP001497700"/>
    </source>
</evidence>
<dbReference type="EMBL" id="MU393457">
    <property type="protein sequence ID" value="KAI4866589.1"/>
    <property type="molecule type" value="Genomic_DNA"/>
</dbReference>
<organism evidence="1 2">
    <name type="scientific">Hypoxylon rubiginosum</name>
    <dbReference type="NCBI Taxonomy" id="110542"/>
    <lineage>
        <taxon>Eukaryota</taxon>
        <taxon>Fungi</taxon>
        <taxon>Dikarya</taxon>
        <taxon>Ascomycota</taxon>
        <taxon>Pezizomycotina</taxon>
        <taxon>Sordariomycetes</taxon>
        <taxon>Xylariomycetidae</taxon>
        <taxon>Xylariales</taxon>
        <taxon>Hypoxylaceae</taxon>
        <taxon>Hypoxylon</taxon>
    </lineage>
</organism>
<reference evidence="1 2" key="1">
    <citation type="journal article" date="2022" name="New Phytol.">
        <title>Ecological generalism drives hyperdiversity of secondary metabolite gene clusters in xylarialean endophytes.</title>
        <authorList>
            <person name="Franco M.E.E."/>
            <person name="Wisecaver J.H."/>
            <person name="Arnold A.E."/>
            <person name="Ju Y.M."/>
            <person name="Slot J.C."/>
            <person name="Ahrendt S."/>
            <person name="Moore L.P."/>
            <person name="Eastman K.E."/>
            <person name="Scott K."/>
            <person name="Konkel Z."/>
            <person name="Mondo S.J."/>
            <person name="Kuo A."/>
            <person name="Hayes R.D."/>
            <person name="Haridas S."/>
            <person name="Andreopoulos B."/>
            <person name="Riley R."/>
            <person name="LaButti K."/>
            <person name="Pangilinan J."/>
            <person name="Lipzen A."/>
            <person name="Amirebrahimi M."/>
            <person name="Yan J."/>
            <person name="Adam C."/>
            <person name="Keymanesh K."/>
            <person name="Ng V."/>
            <person name="Louie K."/>
            <person name="Northen T."/>
            <person name="Drula E."/>
            <person name="Henrissat B."/>
            <person name="Hsieh H.M."/>
            <person name="Youens-Clark K."/>
            <person name="Lutzoni F."/>
            <person name="Miadlikowska J."/>
            <person name="Eastwood D.C."/>
            <person name="Hamelin R.C."/>
            <person name="Grigoriev I.V."/>
            <person name="U'Ren J.M."/>
        </authorList>
    </citation>
    <scope>NUCLEOTIDE SEQUENCE [LARGE SCALE GENOMIC DNA]</scope>
    <source>
        <strain evidence="1 2">CBS 119005</strain>
    </source>
</reference>
<name>A0ACB9Z486_9PEZI</name>
<dbReference type="Proteomes" id="UP001497700">
    <property type="component" value="Unassembled WGS sequence"/>
</dbReference>
<sequence>MYIKSTIVHLLLATTSVFAAPTVDTLARRSDPLPTLDECKKHLTVNQDTSLFWTRTGNGNKLARDWRNKDPSRKGYKFLRDVWDDNWAKQWYEDIDKETDFFNLMSQAFAELSSGTVYTALPECEGLDWTKGSTWDAFEWPYLPDNVKVIRINKDFDEFLIKGDGSGSYWPSYPPGDYKTGHCTLHATQWDLASKQGGNNRYDVEVHIFSSAGSGDTIGYHPPMNAGPDHPLRIVSRLKDVMEVTPESQGDYIQFTVGGTSWTSGDTGDTGCSVGKWDGSNYPSYREMDCGFPC</sequence>
<accession>A0ACB9Z486</accession>